<dbReference type="EMBL" id="JACATZ010000001">
    <property type="protein sequence ID" value="NWJ46506.1"/>
    <property type="molecule type" value="Genomic_DNA"/>
</dbReference>
<evidence type="ECO:0000313" key="4">
    <source>
        <dbReference type="Proteomes" id="UP001431572"/>
    </source>
</evidence>
<dbReference type="AlphaFoldDB" id="A0A8T7M3E8"/>
<reference evidence="2" key="2">
    <citation type="journal article" date="2024" name="Nature">
        <title>Anoxygenic phototroph of the Chloroflexota uses a type I reaction centre.</title>
        <authorList>
            <person name="Tsuji J.M."/>
            <person name="Shaw N.A."/>
            <person name="Nagashima S."/>
            <person name="Venkiteswaran J.J."/>
            <person name="Schiff S.L."/>
            <person name="Watanabe T."/>
            <person name="Fukui M."/>
            <person name="Hanada S."/>
            <person name="Tank M."/>
            <person name="Neufeld J.D."/>
        </authorList>
    </citation>
    <scope>NUCLEOTIDE SEQUENCE</scope>
    <source>
        <strain evidence="2">L227-S17</strain>
    </source>
</reference>
<dbReference type="Proteomes" id="UP000521676">
    <property type="component" value="Unassembled WGS sequence"/>
</dbReference>
<evidence type="ECO:0000313" key="3">
    <source>
        <dbReference type="Proteomes" id="UP000521676"/>
    </source>
</evidence>
<organism evidence="1 3">
    <name type="scientific">Candidatus Chlorohelix allophototropha</name>
    <dbReference type="NCBI Taxonomy" id="3003348"/>
    <lineage>
        <taxon>Bacteria</taxon>
        <taxon>Bacillati</taxon>
        <taxon>Chloroflexota</taxon>
        <taxon>Chloroflexia</taxon>
        <taxon>Candidatus Chloroheliales</taxon>
        <taxon>Candidatus Chloroheliaceae</taxon>
        <taxon>Candidatus Chlorohelix</taxon>
    </lineage>
</organism>
<evidence type="ECO:0000313" key="1">
    <source>
        <dbReference type="EMBL" id="NWJ46506.1"/>
    </source>
</evidence>
<name>A0A8T7M3E8_9CHLR</name>
<reference evidence="1 3" key="1">
    <citation type="submission" date="2020-06" db="EMBL/GenBank/DDBJ databases">
        <title>Anoxygenic phototrophic Chloroflexota member uses a Type I reaction center.</title>
        <authorList>
            <person name="Tsuji J.M."/>
            <person name="Shaw N.A."/>
            <person name="Nagashima S."/>
            <person name="Venkiteswaran J."/>
            <person name="Schiff S.L."/>
            <person name="Hanada S."/>
            <person name="Tank M."/>
            <person name="Neufeld J.D."/>
        </authorList>
    </citation>
    <scope>NUCLEOTIDE SEQUENCE [LARGE SCALE GENOMIC DNA]</scope>
    <source>
        <strain evidence="1">L227-S17</strain>
    </source>
</reference>
<sequence length="86" mass="9647">MTTETSVKVPMMYEIILASHMTDLYLKSDMTAEPADLIDPAIAKSKVISVLPDEVKAELKRIFLEEWLVDGSFHNYVADTLNGDVM</sequence>
<dbReference type="RefSeq" id="WP_341467762.1">
    <property type="nucleotide sequence ID" value="NZ_CP128399.1"/>
</dbReference>
<dbReference type="Proteomes" id="UP001431572">
    <property type="component" value="Chromosome 1"/>
</dbReference>
<keyword evidence="4" id="KW-1185">Reference proteome</keyword>
<evidence type="ECO:0000313" key="2">
    <source>
        <dbReference type="EMBL" id="WJW65875.1"/>
    </source>
</evidence>
<dbReference type="EMBL" id="CP128399">
    <property type="protein sequence ID" value="WJW65875.1"/>
    <property type="molecule type" value="Genomic_DNA"/>
</dbReference>
<gene>
    <name evidence="1" type="ORF">HXX08_11555</name>
    <name evidence="2" type="ORF">OZ401_001654</name>
</gene>
<accession>A0A8T7M3E8</accession>
<protein>
    <submittedName>
        <fullName evidence="1">Uncharacterized protein</fullName>
    </submittedName>
</protein>
<proteinExistence type="predicted"/>